<proteinExistence type="predicted"/>
<dbReference type="PANTHER" id="PTHR43877">
    <property type="entry name" value="AMINOALKYLPHOSPHONATE N-ACETYLTRANSFERASE-RELATED-RELATED"/>
    <property type="match status" value="1"/>
</dbReference>
<dbReference type="GO" id="GO:0016747">
    <property type="term" value="F:acyltransferase activity, transferring groups other than amino-acyl groups"/>
    <property type="evidence" value="ECO:0007669"/>
    <property type="project" value="InterPro"/>
</dbReference>
<dbReference type="InterPro" id="IPR000182">
    <property type="entry name" value="GNAT_dom"/>
</dbReference>
<keyword evidence="1 4" id="KW-0808">Transferase</keyword>
<dbReference type="PROSITE" id="PS51186">
    <property type="entry name" value="GNAT"/>
    <property type="match status" value="1"/>
</dbReference>
<dbReference type="Pfam" id="PF00583">
    <property type="entry name" value="Acetyltransf_1"/>
    <property type="match status" value="1"/>
</dbReference>
<dbReference type="Proteomes" id="UP000215896">
    <property type="component" value="Unassembled WGS sequence"/>
</dbReference>
<dbReference type="InterPro" id="IPR016181">
    <property type="entry name" value="Acyl_CoA_acyltransferase"/>
</dbReference>
<accession>A0A255G0W0</accession>
<reference evidence="4 5" key="1">
    <citation type="submission" date="2017-07" db="EMBL/GenBank/DDBJ databases">
        <title>Draft whole genome sequences of clinical Proprionibacteriaceae strains.</title>
        <authorList>
            <person name="Bernier A.-M."/>
            <person name="Bernard K."/>
            <person name="Domingo M.-C."/>
        </authorList>
    </citation>
    <scope>NUCLEOTIDE SEQUENCE [LARGE SCALE GENOMIC DNA]</scope>
    <source>
        <strain evidence="4 5">NML 030167</strain>
    </source>
</reference>
<dbReference type="SUPFAM" id="SSF55729">
    <property type="entry name" value="Acyl-CoA N-acyltransferases (Nat)"/>
    <property type="match status" value="1"/>
</dbReference>
<feature type="domain" description="N-acetyltransferase" evidence="3">
    <location>
        <begin position="15"/>
        <end position="163"/>
    </location>
</feature>
<comment type="caution">
    <text evidence="4">The sequence shown here is derived from an EMBL/GenBank/DDBJ whole genome shotgun (WGS) entry which is preliminary data.</text>
</comment>
<name>A0A255G0W0_9ACTN</name>
<evidence type="ECO:0000256" key="2">
    <source>
        <dbReference type="ARBA" id="ARBA00023315"/>
    </source>
</evidence>
<dbReference type="CDD" id="cd04301">
    <property type="entry name" value="NAT_SF"/>
    <property type="match status" value="1"/>
</dbReference>
<dbReference type="InterPro" id="IPR050832">
    <property type="entry name" value="Bact_Acetyltransf"/>
</dbReference>
<organism evidence="4 5">
    <name type="scientific">Enemella evansiae</name>
    <dbReference type="NCBI Taxonomy" id="2016499"/>
    <lineage>
        <taxon>Bacteria</taxon>
        <taxon>Bacillati</taxon>
        <taxon>Actinomycetota</taxon>
        <taxon>Actinomycetes</taxon>
        <taxon>Propionibacteriales</taxon>
        <taxon>Propionibacteriaceae</taxon>
        <taxon>Enemella</taxon>
    </lineage>
</organism>
<evidence type="ECO:0000256" key="1">
    <source>
        <dbReference type="ARBA" id="ARBA00022679"/>
    </source>
</evidence>
<keyword evidence="5" id="KW-1185">Reference proteome</keyword>
<evidence type="ECO:0000259" key="3">
    <source>
        <dbReference type="PROSITE" id="PS51186"/>
    </source>
</evidence>
<keyword evidence="2" id="KW-0012">Acyltransferase</keyword>
<dbReference type="EMBL" id="NMVO01000019">
    <property type="protein sequence ID" value="OYO08006.1"/>
    <property type="molecule type" value="Genomic_DNA"/>
</dbReference>
<evidence type="ECO:0000313" key="5">
    <source>
        <dbReference type="Proteomes" id="UP000215896"/>
    </source>
</evidence>
<evidence type="ECO:0000313" key="4">
    <source>
        <dbReference type="EMBL" id="OYO08006.1"/>
    </source>
</evidence>
<dbReference type="AlphaFoldDB" id="A0A255G0W0"/>
<sequence>MAEEGEVVEVGGQRFRFDRATREDVPAIVAMLADDPLGSGRESGVEEAGYRAAFDAIDVDPAHLLVVVRDRAGEPAGTMQLTLLPGLSRGGATRLQIEAVRIAAAYRGHGLGTAMIEWAHEHGRRNGARLVQLTTDNSRTDAHRFYERLGYRASHVGMKRPLD</sequence>
<dbReference type="OrthoDB" id="9789603at2"/>
<dbReference type="Gene3D" id="3.40.630.30">
    <property type="match status" value="1"/>
</dbReference>
<protein>
    <submittedName>
        <fullName evidence="4">GNAT family N-acetyltransferase</fullName>
    </submittedName>
</protein>
<gene>
    <name evidence="4" type="ORF">CGZ94_20725</name>
</gene>